<feature type="compositionally biased region" description="Polar residues" evidence="1">
    <location>
        <begin position="9"/>
        <end position="25"/>
    </location>
</feature>
<accession>A0AAV0U067</accession>
<feature type="domain" description="DET1- and DDB1-associated protein 1" evidence="2">
    <location>
        <begin position="12"/>
        <end position="55"/>
    </location>
</feature>
<sequence length="94" mass="10236">MTPKRAQALTASWPTSSATNFSNLPQDRRGKMILTPKPYYATHDTMPPPTPVIPVLATLSIASDRPQAAGAHVAGKRDNGDEASNPRPRKQYRP</sequence>
<reference evidence="3" key="1">
    <citation type="submission" date="2022-12" db="EMBL/GenBank/DDBJ databases">
        <authorList>
            <person name="Webb A."/>
        </authorList>
    </citation>
    <scope>NUCLEOTIDE SEQUENCE</scope>
    <source>
        <strain evidence="3">Hp1</strain>
    </source>
</reference>
<evidence type="ECO:0000313" key="3">
    <source>
        <dbReference type="EMBL" id="CAI5730196.1"/>
    </source>
</evidence>
<organism evidence="3 4">
    <name type="scientific">Hyaloperonospora brassicae</name>
    <name type="common">Brassica downy mildew</name>
    <name type="synonym">Peronospora brassicae</name>
    <dbReference type="NCBI Taxonomy" id="162125"/>
    <lineage>
        <taxon>Eukaryota</taxon>
        <taxon>Sar</taxon>
        <taxon>Stramenopiles</taxon>
        <taxon>Oomycota</taxon>
        <taxon>Peronosporomycetes</taxon>
        <taxon>Peronosporales</taxon>
        <taxon>Peronosporaceae</taxon>
        <taxon>Hyaloperonospora</taxon>
    </lineage>
</organism>
<protein>
    <recommendedName>
        <fullName evidence="2">DET1- and DDB1-associated protein 1 domain-containing protein</fullName>
    </recommendedName>
</protein>
<feature type="region of interest" description="Disordered" evidence="1">
    <location>
        <begin position="1"/>
        <end position="30"/>
    </location>
</feature>
<dbReference type="AlphaFoldDB" id="A0AAV0U067"/>
<dbReference type="InterPro" id="IPR018276">
    <property type="entry name" value="DDA1_dom"/>
</dbReference>
<gene>
    <name evidence="3" type="ORF">HBR001_LOCUS4771</name>
</gene>
<name>A0AAV0U067_HYABA</name>
<evidence type="ECO:0000259" key="2">
    <source>
        <dbReference type="Pfam" id="PF10172"/>
    </source>
</evidence>
<evidence type="ECO:0000313" key="4">
    <source>
        <dbReference type="Proteomes" id="UP001162031"/>
    </source>
</evidence>
<feature type="region of interest" description="Disordered" evidence="1">
    <location>
        <begin position="65"/>
        <end position="94"/>
    </location>
</feature>
<comment type="caution">
    <text evidence="3">The sequence shown here is derived from an EMBL/GenBank/DDBJ whole genome shotgun (WGS) entry which is preliminary data.</text>
</comment>
<dbReference type="Proteomes" id="UP001162031">
    <property type="component" value="Unassembled WGS sequence"/>
</dbReference>
<keyword evidence="4" id="KW-1185">Reference proteome</keyword>
<proteinExistence type="predicted"/>
<evidence type="ECO:0000256" key="1">
    <source>
        <dbReference type="SAM" id="MobiDB-lite"/>
    </source>
</evidence>
<dbReference type="EMBL" id="CANTFL010001018">
    <property type="protein sequence ID" value="CAI5730196.1"/>
    <property type="molecule type" value="Genomic_DNA"/>
</dbReference>
<dbReference type="Pfam" id="PF10172">
    <property type="entry name" value="DDA1"/>
    <property type="match status" value="1"/>
</dbReference>